<evidence type="ECO:0000256" key="8">
    <source>
        <dbReference type="ARBA" id="ARBA00023134"/>
    </source>
</evidence>
<evidence type="ECO:0000313" key="13">
    <source>
        <dbReference type="Proteomes" id="UP001286313"/>
    </source>
</evidence>
<keyword evidence="4 11" id="KW-0812">Transmembrane</keyword>
<reference evidence="12" key="1">
    <citation type="submission" date="2023-10" db="EMBL/GenBank/DDBJ databases">
        <title>Genome assemblies of two species of porcelain crab, Petrolisthes cinctipes and Petrolisthes manimaculis (Anomura: Porcellanidae).</title>
        <authorList>
            <person name="Angst P."/>
        </authorList>
    </citation>
    <scope>NUCLEOTIDE SEQUENCE</scope>
    <source>
        <strain evidence="12">PB745_01</strain>
        <tissue evidence="12">Gill</tissue>
    </source>
</reference>
<keyword evidence="9 11" id="KW-0472">Membrane</keyword>
<dbReference type="GO" id="GO:0005789">
    <property type="term" value="C:endoplasmic reticulum membrane"/>
    <property type="evidence" value="ECO:0007669"/>
    <property type="project" value="UniProtKB-SubCell"/>
</dbReference>
<keyword evidence="10" id="KW-0675">Receptor</keyword>
<dbReference type="SUPFAM" id="SSF52540">
    <property type="entry name" value="P-loop containing nucleoside triphosphate hydrolases"/>
    <property type="match status" value="1"/>
</dbReference>
<dbReference type="GO" id="GO:0005525">
    <property type="term" value="F:GTP binding"/>
    <property type="evidence" value="ECO:0007669"/>
    <property type="project" value="UniProtKB-KW"/>
</dbReference>
<evidence type="ECO:0000256" key="5">
    <source>
        <dbReference type="ARBA" id="ARBA00022741"/>
    </source>
</evidence>
<evidence type="ECO:0000256" key="6">
    <source>
        <dbReference type="ARBA" id="ARBA00022824"/>
    </source>
</evidence>
<accession>A0AAE1K4C8</accession>
<comment type="caution">
    <text evidence="12">The sequence shown here is derived from an EMBL/GenBank/DDBJ whole genome shotgun (WGS) entry which is preliminary data.</text>
</comment>
<evidence type="ECO:0000313" key="12">
    <source>
        <dbReference type="EMBL" id="KAK3863902.1"/>
    </source>
</evidence>
<evidence type="ECO:0000256" key="10">
    <source>
        <dbReference type="ARBA" id="ARBA00023170"/>
    </source>
</evidence>
<sequence length="266" mass="29794">MADTVKEPVMREEIRMKKRISIKETINNMISNLTEEDLMVIQVVVAVFIGLVTLVLLLRLLRSSSKRQAVLLLGLCESGKTQLFSQLCHDTDVISVTSIKESSAQYTVGKKSLTVYDIPGHERIRYTLFDKVKKLARGIIFVVDSSSIQKDVRDVAEFLYTALCDGVVQSGVRRVLVVCNKQDLTLARAAPLIQKTLEKEMNLLRETRASQLQSVGEGGNNNNYLGRQGQDFEFSHLRPIKVEFVEAVAKGNDKLGPITNWLNQLA</sequence>
<comment type="subcellular location">
    <subcellularLocation>
        <location evidence="1">Endoplasmic reticulum membrane</location>
        <topology evidence="1">Single-pass membrane protein</topology>
    </subcellularLocation>
</comment>
<dbReference type="EMBL" id="JAWQEG010003911">
    <property type="protein sequence ID" value="KAK3863902.1"/>
    <property type="molecule type" value="Genomic_DNA"/>
</dbReference>
<evidence type="ECO:0000256" key="11">
    <source>
        <dbReference type="SAM" id="Phobius"/>
    </source>
</evidence>
<protein>
    <recommendedName>
        <fullName evidence="3">Signal recognition particle receptor subunit beta</fullName>
    </recommendedName>
</protein>
<name>A0AAE1K4C8_PETCI</name>
<evidence type="ECO:0000256" key="4">
    <source>
        <dbReference type="ARBA" id="ARBA00022692"/>
    </source>
</evidence>
<dbReference type="SMART" id="SM00177">
    <property type="entry name" value="ARF"/>
    <property type="match status" value="1"/>
</dbReference>
<keyword evidence="8" id="KW-0342">GTP-binding</keyword>
<dbReference type="AlphaFoldDB" id="A0AAE1K4C8"/>
<evidence type="ECO:0000256" key="1">
    <source>
        <dbReference type="ARBA" id="ARBA00004389"/>
    </source>
</evidence>
<dbReference type="InterPro" id="IPR042292">
    <property type="entry name" value="ARL15"/>
</dbReference>
<dbReference type="PANTHER" id="PTHR46693:SF1">
    <property type="entry name" value="ADP-RIBOSYLATION FACTOR-LIKE PROTEIN 15"/>
    <property type="match status" value="1"/>
</dbReference>
<dbReference type="Pfam" id="PF09439">
    <property type="entry name" value="SRPRB"/>
    <property type="match status" value="1"/>
</dbReference>
<evidence type="ECO:0000256" key="3">
    <source>
        <dbReference type="ARBA" id="ARBA00020256"/>
    </source>
</evidence>
<proteinExistence type="inferred from homology"/>
<feature type="transmembrane region" description="Helical" evidence="11">
    <location>
        <begin position="38"/>
        <end position="58"/>
    </location>
</feature>
<gene>
    <name evidence="12" type="ORF">Pcinc_030369</name>
</gene>
<comment type="similarity">
    <text evidence="2">Belongs to the SRP receptor beta subunit family.</text>
</comment>
<organism evidence="12 13">
    <name type="scientific">Petrolisthes cinctipes</name>
    <name type="common">Flat porcelain crab</name>
    <dbReference type="NCBI Taxonomy" id="88211"/>
    <lineage>
        <taxon>Eukaryota</taxon>
        <taxon>Metazoa</taxon>
        <taxon>Ecdysozoa</taxon>
        <taxon>Arthropoda</taxon>
        <taxon>Crustacea</taxon>
        <taxon>Multicrustacea</taxon>
        <taxon>Malacostraca</taxon>
        <taxon>Eumalacostraca</taxon>
        <taxon>Eucarida</taxon>
        <taxon>Decapoda</taxon>
        <taxon>Pleocyemata</taxon>
        <taxon>Anomura</taxon>
        <taxon>Galatheoidea</taxon>
        <taxon>Porcellanidae</taxon>
        <taxon>Petrolisthes</taxon>
    </lineage>
</organism>
<evidence type="ECO:0000256" key="7">
    <source>
        <dbReference type="ARBA" id="ARBA00022989"/>
    </source>
</evidence>
<dbReference type="Gene3D" id="3.40.50.300">
    <property type="entry name" value="P-loop containing nucleotide triphosphate hydrolases"/>
    <property type="match status" value="1"/>
</dbReference>
<evidence type="ECO:0000256" key="9">
    <source>
        <dbReference type="ARBA" id="ARBA00023136"/>
    </source>
</evidence>
<dbReference type="Proteomes" id="UP001286313">
    <property type="component" value="Unassembled WGS sequence"/>
</dbReference>
<dbReference type="InterPro" id="IPR027417">
    <property type="entry name" value="P-loop_NTPase"/>
</dbReference>
<keyword evidence="7 11" id="KW-1133">Transmembrane helix</keyword>
<evidence type="ECO:0000256" key="2">
    <source>
        <dbReference type="ARBA" id="ARBA00005619"/>
    </source>
</evidence>
<dbReference type="PANTHER" id="PTHR46693">
    <property type="entry name" value="ADP-RIBOSYLATION FACTOR-LIKE PROTEIN 15"/>
    <property type="match status" value="1"/>
</dbReference>
<keyword evidence="6" id="KW-0256">Endoplasmic reticulum</keyword>
<dbReference type="InterPro" id="IPR019009">
    <property type="entry name" value="SRP_receptor_beta_su"/>
</dbReference>
<keyword evidence="13" id="KW-1185">Reference proteome</keyword>
<keyword evidence="5" id="KW-0547">Nucleotide-binding</keyword>
<dbReference type="CDD" id="cd04105">
    <property type="entry name" value="SR_beta"/>
    <property type="match status" value="1"/>
</dbReference>